<reference evidence="2 3" key="1">
    <citation type="submission" date="2008-07" db="EMBL/GenBank/DDBJ databases">
        <authorList>
            <person name="El-Sayed N."/>
            <person name="Caler E."/>
            <person name="Inman J."/>
            <person name="Amedeo P."/>
            <person name="Hass B."/>
            <person name="Wortman J."/>
        </authorList>
    </citation>
    <scope>NUCLEOTIDE SEQUENCE [LARGE SCALE GENOMIC DNA]</scope>
    <source>
        <strain evidence="3">ATCC 50983 / TXsc</strain>
    </source>
</reference>
<dbReference type="AlphaFoldDB" id="C5LIC0"/>
<gene>
    <name evidence="2" type="ORF">Pmar_PMAR017939</name>
</gene>
<organism evidence="3">
    <name type="scientific">Perkinsus marinus (strain ATCC 50983 / TXsc)</name>
    <dbReference type="NCBI Taxonomy" id="423536"/>
    <lineage>
        <taxon>Eukaryota</taxon>
        <taxon>Sar</taxon>
        <taxon>Alveolata</taxon>
        <taxon>Perkinsozoa</taxon>
        <taxon>Perkinsea</taxon>
        <taxon>Perkinsida</taxon>
        <taxon>Perkinsidae</taxon>
        <taxon>Perkinsus</taxon>
    </lineage>
</organism>
<keyword evidence="1" id="KW-0732">Signal</keyword>
<feature type="signal peptide" evidence="1">
    <location>
        <begin position="1"/>
        <end position="19"/>
    </location>
</feature>
<dbReference type="GeneID" id="9047781"/>
<keyword evidence="3" id="KW-1185">Reference proteome</keyword>
<sequence>MLASSPIIVLLLVSLLSYARRMVSISSQEWLAPTDTICEMFSMGVSKFLLESTTLANDGSVFSEVVNVTMVNEIVDCARKYGTGAALLLGTDSYPYHECSPDIFSFATFESQIQSYITQYNVEEVRFWVWVGNCQQFFWQIAQRVGWIISRKLKTTSGKPVRASIGFGAEPLDSPLWKYVEAARLGRLFDTVSIHFGHPTLLSNNMVDADFARQAVQRLLTLGVPASKIELSVEAMGYSPGKFQPPLTYAELIAKGALPFSNGHFEDYTYQSQKQVLEKTCLVEDRGLYGLSISTIFEDQPARTRSSLLYAALHF</sequence>
<evidence type="ECO:0000313" key="2">
    <source>
        <dbReference type="EMBL" id="EER03536.1"/>
    </source>
</evidence>
<evidence type="ECO:0000256" key="1">
    <source>
        <dbReference type="SAM" id="SignalP"/>
    </source>
</evidence>
<dbReference type="OMA" id="QCHRTIC"/>
<dbReference type="EMBL" id="GG682213">
    <property type="protein sequence ID" value="EER03536.1"/>
    <property type="molecule type" value="Genomic_DNA"/>
</dbReference>
<dbReference type="Proteomes" id="UP000007800">
    <property type="component" value="Unassembled WGS sequence"/>
</dbReference>
<name>C5LIC0_PERM5</name>
<dbReference type="InParanoid" id="C5LIC0"/>
<protein>
    <submittedName>
        <fullName evidence="2">Uncharacterized protein</fullName>
    </submittedName>
</protein>
<accession>C5LIC0</accession>
<evidence type="ECO:0000313" key="3">
    <source>
        <dbReference type="Proteomes" id="UP000007800"/>
    </source>
</evidence>
<feature type="chain" id="PRO_5002953098" evidence="1">
    <location>
        <begin position="20"/>
        <end position="315"/>
    </location>
</feature>
<dbReference type="RefSeq" id="XP_002771720.1">
    <property type="nucleotide sequence ID" value="XM_002771674.1"/>
</dbReference>
<proteinExistence type="predicted"/>